<dbReference type="OrthoDB" id="2608987at2"/>
<accession>A0A521C014</accession>
<evidence type="ECO:0000313" key="1">
    <source>
        <dbReference type="EMBL" id="SMO52695.1"/>
    </source>
</evidence>
<organism evidence="1 2">
    <name type="scientific">Melghirimyces algeriensis</name>
    <dbReference type="NCBI Taxonomy" id="910412"/>
    <lineage>
        <taxon>Bacteria</taxon>
        <taxon>Bacillati</taxon>
        <taxon>Bacillota</taxon>
        <taxon>Bacilli</taxon>
        <taxon>Bacillales</taxon>
        <taxon>Thermoactinomycetaceae</taxon>
        <taxon>Melghirimyces</taxon>
    </lineage>
</organism>
<dbReference type="InterPro" id="IPR028962">
    <property type="entry name" value="Imm10"/>
</dbReference>
<dbReference type="AlphaFoldDB" id="A0A521C014"/>
<evidence type="ECO:0000313" key="2">
    <source>
        <dbReference type="Proteomes" id="UP000315636"/>
    </source>
</evidence>
<sequence length="131" mass="15002">MATIVKSNFLYAQKENDVVMVGFADDEFDTKEYVLLQRSIVYDDQDKILGLDKVYIECNDQSHSVYGGIVRFVLSNGIAEIWIDSNAANMLGTDEKIKIVFPVNYNDLADVEELLREIFNNQHEVFVSKIK</sequence>
<dbReference type="EMBL" id="FXTI01000003">
    <property type="protein sequence ID" value="SMO52695.1"/>
    <property type="molecule type" value="Genomic_DNA"/>
</dbReference>
<dbReference type="Proteomes" id="UP000315636">
    <property type="component" value="Unassembled WGS sequence"/>
</dbReference>
<name>A0A521C014_9BACL</name>
<reference evidence="1 2" key="1">
    <citation type="submission" date="2017-05" db="EMBL/GenBank/DDBJ databases">
        <authorList>
            <person name="Varghese N."/>
            <person name="Submissions S."/>
        </authorList>
    </citation>
    <scope>NUCLEOTIDE SEQUENCE [LARGE SCALE GENOMIC DNA]</scope>
    <source>
        <strain evidence="1 2">DSM 45474</strain>
    </source>
</reference>
<proteinExistence type="predicted"/>
<keyword evidence="2" id="KW-1185">Reference proteome</keyword>
<dbReference type="Pfam" id="PF15588">
    <property type="entry name" value="Imm10"/>
    <property type="match status" value="1"/>
</dbReference>
<dbReference type="RefSeq" id="WP_142504815.1">
    <property type="nucleotide sequence ID" value="NZ_FXTI01000003.1"/>
</dbReference>
<protein>
    <submittedName>
        <fullName evidence="1">Immunity protein 10</fullName>
    </submittedName>
</protein>
<gene>
    <name evidence="1" type="ORF">SAMN06264849_10337</name>
</gene>